<feature type="repeat" description="ANK" evidence="3">
    <location>
        <begin position="500"/>
        <end position="532"/>
    </location>
</feature>
<dbReference type="EMBL" id="CCBP010000006">
    <property type="protein sequence ID" value="CDO68207.1"/>
    <property type="molecule type" value="Genomic_DNA"/>
</dbReference>
<dbReference type="SMART" id="SM00248">
    <property type="entry name" value="ANK"/>
    <property type="match status" value="2"/>
</dbReference>
<gene>
    <name evidence="7" type="ORF">BN946_scf184938.g59</name>
</gene>
<dbReference type="Pfam" id="PF00023">
    <property type="entry name" value="Ank"/>
    <property type="match status" value="1"/>
</dbReference>
<dbReference type="HOGENOM" id="CLU_009666_1_0_1"/>
<feature type="repeat" description="ANK" evidence="3">
    <location>
        <begin position="380"/>
        <end position="412"/>
    </location>
</feature>
<dbReference type="PANTHER" id="PTHR43828">
    <property type="entry name" value="ASPARAGINASE"/>
    <property type="match status" value="1"/>
</dbReference>
<dbReference type="GO" id="GO:0030907">
    <property type="term" value="C:MBF transcription complex"/>
    <property type="evidence" value="ECO:0007669"/>
    <property type="project" value="TreeGrafter"/>
</dbReference>
<dbReference type="SMART" id="SM01252">
    <property type="entry name" value="KilA-N"/>
    <property type="match status" value="1"/>
</dbReference>
<dbReference type="InterPro" id="IPR018004">
    <property type="entry name" value="KilA/APSES_HTH"/>
</dbReference>
<dbReference type="GO" id="GO:0001228">
    <property type="term" value="F:DNA-binding transcription activator activity, RNA polymerase II-specific"/>
    <property type="evidence" value="ECO:0007669"/>
    <property type="project" value="UniProtKB-ARBA"/>
</dbReference>
<sequence>MQPATRTPAQQTPVKIYNAVYSSVQVYECMVRGISVMRRRADSYVNATQILKVAGVDKGRRTKILEKEILPGKHEIVQGGYGKYQGTWIPLERGRDIALQYGVAPLLAPLFDFVPNANPTGSLPASLTNVPAPPPIMPGSALRLLNQGRAQGLFTPSTSTGYPTNFPSLGPISPTPPPLSHALKRSHSQLENELPSIVPQTSQTAPPVLAASPDIQMLDRSRPASTAPTADGGPSPSKRARTEPPILPDGAGRVSPVPSVVQPHASMPPPATINAHQPSPPNATANGFSSRPQSAQSAAPNGKAPESKPGSPHYSIRFASKPSISRTLDPNAPARDPRRTAVIQAIYARDDPKAVLEAIREIPPDNPALASDIDLVLDEQGHTALHLASSTARHSTVAALIEAGADVHRGNYNGETPLIRACLATHCFDTQTFHTLVAALHASIRTLDTARRSVFHHIAASAGVKGRATAARYYLDQINLWIVNNEQADFKSIIDIQDEHGDTALNIAARVGNRGLVRALLDAGANRLLANKLGLRPGDFGVETEELGGSARSEDILSSLRSGPSIPLQKSQDVITDITSMIQGLGQEFAAEVKTKQDQLDVTQAHLRAATRELSEQRKQIQQWQSRCGELDQMTQRVRNLEKTLADEDNFDWTGRTELDGTDAGPSAGPAFQSRGEASNMTGLGAAGDIPANLEVDPAVPVGDSAASLVKLRRLKMWYTRIEQLMEARMRSLEGASAEKEFQCKKIVALCTGVPVDKVDEVSGWSALVGAAWRGTVFGRGPSLPPPRRTLLENLVVAMESESQVIDISRVSGFMQKVRVVGRIVRGGLLMFRLEQRTDEALGL</sequence>
<dbReference type="GO" id="GO:0033309">
    <property type="term" value="C:SBF transcription complex"/>
    <property type="evidence" value="ECO:0007669"/>
    <property type="project" value="TreeGrafter"/>
</dbReference>
<evidence type="ECO:0000256" key="4">
    <source>
        <dbReference type="SAM" id="Coils"/>
    </source>
</evidence>
<feature type="coiled-coil region" evidence="4">
    <location>
        <begin position="600"/>
        <end position="651"/>
    </location>
</feature>
<organism evidence="7 8">
    <name type="scientific">Pycnoporus cinnabarinus</name>
    <name type="common">Cinnabar-red polypore</name>
    <name type="synonym">Trametes cinnabarina</name>
    <dbReference type="NCBI Taxonomy" id="5643"/>
    <lineage>
        <taxon>Eukaryota</taxon>
        <taxon>Fungi</taxon>
        <taxon>Dikarya</taxon>
        <taxon>Basidiomycota</taxon>
        <taxon>Agaricomycotina</taxon>
        <taxon>Agaricomycetes</taxon>
        <taxon>Polyporales</taxon>
        <taxon>Polyporaceae</taxon>
        <taxon>Trametes</taxon>
    </lineage>
</organism>
<keyword evidence="1" id="KW-0677">Repeat</keyword>
<evidence type="ECO:0000256" key="3">
    <source>
        <dbReference type="PROSITE-ProRule" id="PRU00023"/>
    </source>
</evidence>
<dbReference type="InterPro" id="IPR003163">
    <property type="entry name" value="Tscrpt_reg_HTH_APSES-type"/>
</dbReference>
<dbReference type="STRING" id="5643.A0A060S1G5"/>
<feature type="region of interest" description="Disordered" evidence="5">
    <location>
        <begin position="652"/>
        <end position="684"/>
    </location>
</feature>
<keyword evidence="4" id="KW-0175">Coiled coil</keyword>
<evidence type="ECO:0000256" key="2">
    <source>
        <dbReference type="ARBA" id="ARBA00023043"/>
    </source>
</evidence>
<dbReference type="Gene3D" id="1.25.40.20">
    <property type="entry name" value="Ankyrin repeat-containing domain"/>
    <property type="match status" value="1"/>
</dbReference>
<evidence type="ECO:0000313" key="8">
    <source>
        <dbReference type="Proteomes" id="UP000029665"/>
    </source>
</evidence>
<protein>
    <recommendedName>
        <fullName evidence="6">HTH APSES-type domain-containing protein</fullName>
    </recommendedName>
</protein>
<dbReference type="Pfam" id="PF12796">
    <property type="entry name" value="Ank_2"/>
    <property type="match status" value="1"/>
</dbReference>
<dbReference type="InterPro" id="IPR002110">
    <property type="entry name" value="Ankyrin_rpt"/>
</dbReference>
<feature type="region of interest" description="Disordered" evidence="5">
    <location>
        <begin position="220"/>
        <end position="337"/>
    </location>
</feature>
<dbReference type="InterPro" id="IPR036887">
    <property type="entry name" value="HTH_APSES_sf"/>
</dbReference>
<feature type="compositionally biased region" description="Polar residues" evidence="5">
    <location>
        <begin position="274"/>
        <end position="288"/>
    </location>
</feature>
<dbReference type="PROSITE" id="PS50088">
    <property type="entry name" value="ANK_REPEAT"/>
    <property type="match status" value="2"/>
</dbReference>
<dbReference type="Gene3D" id="3.10.260.10">
    <property type="entry name" value="Transcription regulator HTH, APSES-type DNA-binding domain"/>
    <property type="match status" value="1"/>
</dbReference>
<feature type="domain" description="HTH APSES-type" evidence="6">
    <location>
        <begin position="16"/>
        <end position="124"/>
    </location>
</feature>
<feature type="compositionally biased region" description="Polar residues" evidence="5">
    <location>
        <begin position="154"/>
        <end position="166"/>
    </location>
</feature>
<proteinExistence type="predicted"/>
<dbReference type="OrthoDB" id="6718656at2759"/>
<dbReference type="OMA" id="HHIAMMA"/>
<dbReference type="PANTHER" id="PTHR43828:SF3">
    <property type="entry name" value="CHROMO DOMAIN-CONTAINING PROTEIN"/>
    <property type="match status" value="1"/>
</dbReference>
<evidence type="ECO:0000313" key="7">
    <source>
        <dbReference type="EMBL" id="CDO68207.1"/>
    </source>
</evidence>
<comment type="caution">
    <text evidence="7">The sequence shown here is derived from an EMBL/GenBank/DDBJ whole genome shotgun (WGS) entry which is preliminary data.</text>
</comment>
<name>A0A060S1G5_PYCCI</name>
<evidence type="ECO:0000256" key="5">
    <source>
        <dbReference type="SAM" id="MobiDB-lite"/>
    </source>
</evidence>
<dbReference type="InterPro" id="IPR036770">
    <property type="entry name" value="Ankyrin_rpt-contain_sf"/>
</dbReference>
<evidence type="ECO:0000259" key="6">
    <source>
        <dbReference type="PROSITE" id="PS51299"/>
    </source>
</evidence>
<dbReference type="PROSITE" id="PS50297">
    <property type="entry name" value="ANK_REP_REGION"/>
    <property type="match status" value="2"/>
</dbReference>
<keyword evidence="8" id="KW-1185">Reference proteome</keyword>
<reference evidence="7" key="1">
    <citation type="submission" date="2014-01" db="EMBL/GenBank/DDBJ databases">
        <title>The genome of the white-rot fungus Pycnoporus cinnabarinus: a basidiomycete model with a versatile arsenal for lignocellulosic biomass breakdown.</title>
        <authorList>
            <person name="Levasseur A."/>
            <person name="Lomascolo A."/>
            <person name="Ruiz-Duenas F.J."/>
            <person name="Uzan E."/>
            <person name="Piumi F."/>
            <person name="Kues U."/>
            <person name="Ram A.F.J."/>
            <person name="Murat C."/>
            <person name="Haon M."/>
            <person name="Benoit I."/>
            <person name="Arfi Y."/>
            <person name="Chevret D."/>
            <person name="Drula E."/>
            <person name="Kwon M.J."/>
            <person name="Gouret P."/>
            <person name="Lesage-Meessen L."/>
            <person name="Lombard V."/>
            <person name="Mariette J."/>
            <person name="Noirot C."/>
            <person name="Park J."/>
            <person name="Patyshakuliyeva A."/>
            <person name="Wieneger R.A.B."/>
            <person name="Wosten H.A.B."/>
            <person name="Martin F."/>
            <person name="Coutinho P.M."/>
            <person name="de Vries R."/>
            <person name="Martinez A.T."/>
            <person name="Klopp C."/>
            <person name="Pontarotti P."/>
            <person name="Henrissat B."/>
            <person name="Record E."/>
        </authorList>
    </citation>
    <scope>NUCLEOTIDE SEQUENCE [LARGE SCALE GENOMIC DNA]</scope>
    <source>
        <strain evidence="7">BRFM137</strain>
    </source>
</reference>
<dbReference type="PROSITE" id="PS51299">
    <property type="entry name" value="HTH_APSES"/>
    <property type="match status" value="1"/>
</dbReference>
<dbReference type="SUPFAM" id="SSF54616">
    <property type="entry name" value="DNA-binding domain of Mlu1-box binding protein MBP1"/>
    <property type="match status" value="1"/>
</dbReference>
<evidence type="ECO:0000256" key="1">
    <source>
        <dbReference type="ARBA" id="ARBA00022737"/>
    </source>
</evidence>
<dbReference type="AlphaFoldDB" id="A0A060S1G5"/>
<keyword evidence="2 3" id="KW-0040">ANK repeat</keyword>
<accession>A0A060S1G5</accession>
<dbReference type="Proteomes" id="UP000029665">
    <property type="component" value="Unassembled WGS sequence"/>
</dbReference>
<dbReference type="SUPFAM" id="SSF48403">
    <property type="entry name" value="Ankyrin repeat"/>
    <property type="match status" value="1"/>
</dbReference>
<dbReference type="FunFam" id="3.10.260.10:FF:000001">
    <property type="entry name" value="APSES transcription factor (MbpA)"/>
    <property type="match status" value="1"/>
</dbReference>
<dbReference type="Pfam" id="PF04383">
    <property type="entry name" value="KilA-N"/>
    <property type="match status" value="1"/>
</dbReference>
<feature type="region of interest" description="Disordered" evidence="5">
    <location>
        <begin position="152"/>
        <end position="207"/>
    </location>
</feature>
<dbReference type="InterPro" id="IPR051642">
    <property type="entry name" value="SWI6-like"/>
</dbReference>
<dbReference type="GO" id="GO:0003677">
    <property type="term" value="F:DNA binding"/>
    <property type="evidence" value="ECO:0007669"/>
    <property type="project" value="InterPro"/>
</dbReference>
<feature type="compositionally biased region" description="Low complexity" evidence="5">
    <location>
        <begin position="289"/>
        <end position="300"/>
    </location>
</feature>